<comment type="caution">
    <text evidence="15">The sequence shown here is derived from an EMBL/GenBank/DDBJ whole genome shotgun (WGS) entry which is preliminary data.</text>
</comment>
<feature type="active site" evidence="13">
    <location>
        <position position="7"/>
    </location>
</feature>
<dbReference type="Gene3D" id="3.30.420.10">
    <property type="entry name" value="Ribonuclease H-like superfamily/Ribonuclease H"/>
    <property type="match status" value="1"/>
</dbReference>
<evidence type="ECO:0000313" key="17">
    <source>
        <dbReference type="Proteomes" id="UP000003242"/>
    </source>
</evidence>
<evidence type="ECO:0000256" key="4">
    <source>
        <dbReference type="ARBA" id="ARBA00022723"/>
    </source>
</evidence>
<dbReference type="GO" id="GO:0006310">
    <property type="term" value="P:DNA recombination"/>
    <property type="evidence" value="ECO:0007669"/>
    <property type="project" value="UniProtKB-UniRule"/>
</dbReference>
<dbReference type="GO" id="GO:0005737">
    <property type="term" value="C:cytoplasm"/>
    <property type="evidence" value="ECO:0007669"/>
    <property type="project" value="UniProtKB-SubCell"/>
</dbReference>
<dbReference type="CDD" id="cd16962">
    <property type="entry name" value="RuvC"/>
    <property type="match status" value="1"/>
</dbReference>
<evidence type="ECO:0000256" key="14">
    <source>
        <dbReference type="NCBIfam" id="TIGR00228"/>
    </source>
</evidence>
<feature type="binding site" evidence="13">
    <location>
        <position position="7"/>
    </location>
    <ligand>
        <name>Mg(2+)</name>
        <dbReference type="ChEBI" id="CHEBI:18420"/>
        <label>1</label>
    </ligand>
</feature>
<evidence type="ECO:0000256" key="13">
    <source>
        <dbReference type="HAMAP-Rule" id="MF_00034"/>
    </source>
</evidence>
<dbReference type="Pfam" id="PF02075">
    <property type="entry name" value="RuvC"/>
    <property type="match status" value="1"/>
</dbReference>
<comment type="similarity">
    <text evidence="1 13">Belongs to the RuvC family.</text>
</comment>
<evidence type="ECO:0000313" key="15">
    <source>
        <dbReference type="EMBL" id="EFD94586.1"/>
    </source>
</evidence>
<keyword evidence="2 13" id="KW-0963">Cytoplasm</keyword>
<evidence type="ECO:0000313" key="18">
    <source>
        <dbReference type="Proteomes" id="UP000004018"/>
    </source>
</evidence>
<dbReference type="PANTHER" id="PTHR30194">
    <property type="entry name" value="CROSSOVER JUNCTION ENDODEOXYRIBONUCLEASE RUVC"/>
    <property type="match status" value="1"/>
</dbReference>
<dbReference type="STRING" id="699218.HMPREF0889_0002"/>
<reference evidence="15" key="2">
    <citation type="submission" date="2009-12" db="EMBL/GenBank/DDBJ databases">
        <authorList>
            <person name="Madupu R."/>
            <person name="Durkin A.S."/>
            <person name="Torralba M."/>
            <person name="Methe B."/>
            <person name="Sutton G.G."/>
            <person name="Strausberg R.L."/>
            <person name="Nelson K.E."/>
        </authorList>
    </citation>
    <scope>NUCLEOTIDE SEQUENCE</scope>
    <source>
        <strain evidence="15">28L</strain>
    </source>
</reference>
<comment type="subunit">
    <text evidence="13">Homodimer which binds Holliday junction (HJ) DNA. The HJ becomes 2-fold symmetrical on binding to RuvC with unstacked arms; it has a different conformation from HJ DNA in complex with RuvA. In the full resolvosome a probable DNA-RuvA(4)-RuvB(12)-RuvC(2) complex forms which resolves the HJ.</text>
</comment>
<evidence type="ECO:0000256" key="7">
    <source>
        <dbReference type="ARBA" id="ARBA00022801"/>
    </source>
</evidence>
<feature type="active site" evidence="13">
    <location>
        <position position="67"/>
    </location>
</feature>
<keyword evidence="18" id="KW-1185">Reference proteome</keyword>
<reference evidence="16 18" key="3">
    <citation type="submission" date="2011-04" db="EMBL/GenBank/DDBJ databases">
        <authorList>
            <person name="Harkins D.M."/>
            <person name="Madupu R."/>
            <person name="Durkin A.S."/>
            <person name="Torralba M."/>
            <person name="Methe B."/>
            <person name="Sutton G.G."/>
            <person name="Nelson K.E."/>
        </authorList>
    </citation>
    <scope>NUCLEOTIDE SEQUENCE [LARGE SCALE GENOMIC DNA]</scope>
    <source>
        <strain evidence="16 18">UPII 199-6</strain>
    </source>
</reference>
<keyword evidence="7 13" id="KW-0378">Hydrolase</keyword>
<evidence type="ECO:0000256" key="9">
    <source>
        <dbReference type="ARBA" id="ARBA00023125"/>
    </source>
</evidence>
<feature type="binding site" evidence="13">
    <location>
        <position position="67"/>
    </location>
    <ligand>
        <name>Mg(2+)</name>
        <dbReference type="ChEBI" id="CHEBI:18420"/>
        <label>2</label>
    </ligand>
</feature>
<dbReference type="eggNOG" id="COG0817">
    <property type="taxonomic scope" value="Bacteria"/>
</dbReference>
<accession>D3LT16</accession>
<dbReference type="NCBIfam" id="TIGR00228">
    <property type="entry name" value="ruvC"/>
    <property type="match status" value="1"/>
</dbReference>
<feature type="active site" evidence="13">
    <location>
        <position position="140"/>
    </location>
</feature>
<dbReference type="AlphaFoldDB" id="D3LT16"/>
<comment type="cofactor">
    <cofactor evidence="13">
        <name>Mg(2+)</name>
        <dbReference type="ChEBI" id="CHEBI:18420"/>
    </cofactor>
    <text evidence="13">Binds 2 Mg(2+) ion per subunit.</text>
</comment>
<keyword evidence="9 13" id="KW-0238">DNA-binding</keyword>
<sequence>MRALGIDPGTAICGFGVVDAQGSRLHPVTYGTIRTSPEDTDAQRLVMLFKGLKELYATYQPDVVGVEQLFFNRNVTTAITVGQARGIILLTAEQAGIPILEFTPLQVKQGVTGYGRATKEQVTDMTMRILGIREKIKPDDAADGLAMAIYAVYSQHSQRLKRKVQL</sequence>
<evidence type="ECO:0000256" key="11">
    <source>
        <dbReference type="ARBA" id="ARBA00023204"/>
    </source>
</evidence>
<dbReference type="GO" id="GO:0008821">
    <property type="term" value="F:crossover junction DNA endonuclease activity"/>
    <property type="evidence" value="ECO:0007669"/>
    <property type="project" value="UniProtKB-UniRule"/>
</dbReference>
<dbReference type="InterPro" id="IPR002176">
    <property type="entry name" value="X-over_junc_endoDNase_RuvC"/>
</dbReference>
<dbReference type="InterPro" id="IPR012337">
    <property type="entry name" value="RNaseH-like_sf"/>
</dbReference>
<dbReference type="EC" id="3.1.21.10" evidence="13 14"/>
<evidence type="ECO:0000256" key="12">
    <source>
        <dbReference type="ARBA" id="ARBA00029354"/>
    </source>
</evidence>
<dbReference type="PANTHER" id="PTHR30194:SF3">
    <property type="entry name" value="CROSSOVER JUNCTION ENDODEOXYRIBONUCLEASE RUVC"/>
    <property type="match status" value="1"/>
</dbReference>
<keyword evidence="10 13" id="KW-0233">DNA recombination</keyword>
<dbReference type="InterPro" id="IPR020563">
    <property type="entry name" value="X-over_junc_endoDNase_Mg_BS"/>
</dbReference>
<keyword evidence="8 13" id="KW-0460">Magnesium</keyword>
<dbReference type="FunFam" id="3.30.420.10:FF:000002">
    <property type="entry name" value="Crossover junction endodeoxyribonuclease RuvC"/>
    <property type="match status" value="1"/>
</dbReference>
<dbReference type="NCBIfam" id="NF000711">
    <property type="entry name" value="PRK00039.2-1"/>
    <property type="match status" value="1"/>
</dbReference>
<dbReference type="SUPFAM" id="SSF53098">
    <property type="entry name" value="Ribonuclease H-like"/>
    <property type="match status" value="1"/>
</dbReference>
<evidence type="ECO:0000256" key="10">
    <source>
        <dbReference type="ARBA" id="ARBA00023172"/>
    </source>
</evidence>
<gene>
    <name evidence="13 15" type="primary">ruvC</name>
    <name evidence="15" type="ORF">HMPREF0889_0002</name>
    <name evidence="16" type="ORF">HMPREF1039_0768</name>
</gene>
<dbReference type="EMBL" id="ADGP01000008">
    <property type="protein sequence ID" value="EFD94586.1"/>
    <property type="molecule type" value="Genomic_DNA"/>
</dbReference>
<keyword evidence="5 13" id="KW-0255">Endonuclease</keyword>
<name>D3LT16_9FIRM</name>
<dbReference type="GO" id="GO:0003677">
    <property type="term" value="F:DNA binding"/>
    <property type="evidence" value="ECO:0007669"/>
    <property type="project" value="UniProtKB-KW"/>
</dbReference>
<keyword evidence="6 13" id="KW-0227">DNA damage</keyword>
<keyword evidence="4 13" id="KW-0479">Metal-binding</keyword>
<comment type="function">
    <text evidence="13">The RuvA-RuvB-RuvC complex processes Holliday junction (HJ) DNA during genetic recombination and DNA repair. Endonuclease that resolves HJ intermediates. Cleaves cruciform DNA by making single-stranded nicks across the HJ at symmetrical positions within the homologous arms, yielding a 5'-phosphate and a 3'-hydroxyl group; requires a central core of homology in the junction. The consensus cleavage sequence is 5'-(A/T)TT(C/G)-3'. Cleavage occurs on the 3'-side of the TT dinucleotide at the point of strand exchange. HJ branch migration catalyzed by RuvA-RuvB allows RuvC to scan DNA until it finds its consensus sequence, where it cleaves and resolves the cruciform DNA.</text>
</comment>
<protein>
    <recommendedName>
        <fullName evidence="13 14">Crossover junction endodeoxyribonuclease RuvC</fullName>
        <ecNumber evidence="13 14">3.1.21.10</ecNumber>
    </recommendedName>
    <alternativeName>
        <fullName evidence="13">Holliday junction nuclease RuvC</fullName>
    </alternativeName>
    <alternativeName>
        <fullName evidence="13">Holliday junction resolvase RuvC</fullName>
    </alternativeName>
</protein>
<dbReference type="PRINTS" id="PR00696">
    <property type="entry name" value="RSOLVASERUVC"/>
</dbReference>
<dbReference type="HAMAP" id="MF_00034">
    <property type="entry name" value="RuvC"/>
    <property type="match status" value="1"/>
</dbReference>
<evidence type="ECO:0000256" key="2">
    <source>
        <dbReference type="ARBA" id="ARBA00022490"/>
    </source>
</evidence>
<evidence type="ECO:0000256" key="6">
    <source>
        <dbReference type="ARBA" id="ARBA00022763"/>
    </source>
</evidence>
<dbReference type="RefSeq" id="WP_007390381.1">
    <property type="nucleotide sequence ID" value="NZ_ADGP01000008.1"/>
</dbReference>
<dbReference type="PROSITE" id="PS01321">
    <property type="entry name" value="RUVC"/>
    <property type="match status" value="1"/>
</dbReference>
<feature type="binding site" evidence="13">
    <location>
        <position position="140"/>
    </location>
    <ligand>
        <name>Mg(2+)</name>
        <dbReference type="ChEBI" id="CHEBI:18420"/>
        <label>1</label>
    </ligand>
</feature>
<dbReference type="GO" id="GO:0006281">
    <property type="term" value="P:DNA repair"/>
    <property type="evidence" value="ECO:0007669"/>
    <property type="project" value="UniProtKB-UniRule"/>
</dbReference>
<evidence type="ECO:0000256" key="3">
    <source>
        <dbReference type="ARBA" id="ARBA00022722"/>
    </source>
</evidence>
<organism evidence="15 17">
    <name type="scientific">Megasphaera lornae</name>
    <dbReference type="NCBI Taxonomy" id="1000568"/>
    <lineage>
        <taxon>Bacteria</taxon>
        <taxon>Bacillati</taxon>
        <taxon>Bacillota</taxon>
        <taxon>Negativicutes</taxon>
        <taxon>Veillonellales</taxon>
        <taxon>Veillonellaceae</taxon>
        <taxon>Megasphaera</taxon>
    </lineage>
</organism>
<evidence type="ECO:0000256" key="8">
    <source>
        <dbReference type="ARBA" id="ARBA00022842"/>
    </source>
</evidence>
<keyword evidence="3 13" id="KW-0540">Nuclease</keyword>
<evidence type="ECO:0000313" key="16">
    <source>
        <dbReference type="EMBL" id="EGL42374.1"/>
    </source>
</evidence>
<dbReference type="Proteomes" id="UP000004018">
    <property type="component" value="Unassembled WGS sequence"/>
</dbReference>
<dbReference type="Proteomes" id="UP000003242">
    <property type="component" value="Unassembled WGS sequence"/>
</dbReference>
<comment type="subcellular location">
    <subcellularLocation>
        <location evidence="13">Cytoplasm</location>
    </subcellularLocation>
</comment>
<dbReference type="GO" id="GO:0048476">
    <property type="term" value="C:Holliday junction resolvase complex"/>
    <property type="evidence" value="ECO:0007669"/>
    <property type="project" value="UniProtKB-UniRule"/>
</dbReference>
<dbReference type="GO" id="GO:0000287">
    <property type="term" value="F:magnesium ion binding"/>
    <property type="evidence" value="ECO:0007669"/>
    <property type="project" value="UniProtKB-UniRule"/>
</dbReference>
<evidence type="ECO:0000256" key="1">
    <source>
        <dbReference type="ARBA" id="ARBA00009518"/>
    </source>
</evidence>
<proteinExistence type="inferred from homology"/>
<comment type="catalytic activity">
    <reaction evidence="12 13">
        <text>Endonucleolytic cleavage at a junction such as a reciprocal single-stranded crossover between two homologous DNA duplexes (Holliday junction).</text>
        <dbReference type="EC" id="3.1.21.10"/>
    </reaction>
</comment>
<dbReference type="InterPro" id="IPR036397">
    <property type="entry name" value="RNaseH_sf"/>
</dbReference>
<evidence type="ECO:0000256" key="5">
    <source>
        <dbReference type="ARBA" id="ARBA00022759"/>
    </source>
</evidence>
<keyword evidence="11 13" id="KW-0234">DNA repair</keyword>
<dbReference type="EMBL" id="AFIJ01000004">
    <property type="protein sequence ID" value="EGL42374.1"/>
    <property type="molecule type" value="Genomic_DNA"/>
</dbReference>
<dbReference type="OrthoDB" id="9805499at2"/>
<reference evidence="17" key="1">
    <citation type="submission" date="2009-12" db="EMBL/GenBank/DDBJ databases">
        <title>Sequence of Clostridiales genomosp. BVAB3 str. UPII9-5.</title>
        <authorList>
            <person name="Madupu R."/>
            <person name="Durkin A.S."/>
            <person name="Torralba M."/>
            <person name="Methe B."/>
            <person name="Sutton G.G."/>
            <person name="Strausberg R.L."/>
            <person name="Nelson K.E."/>
        </authorList>
    </citation>
    <scope>NUCLEOTIDE SEQUENCE [LARGE SCALE GENOMIC DNA]</scope>
    <source>
        <strain evidence="17">28L</strain>
    </source>
</reference>